<comment type="caution">
    <text evidence="1">The sequence shown here is derived from an EMBL/GenBank/DDBJ whole genome shotgun (WGS) entry which is preliminary data.</text>
</comment>
<evidence type="ECO:0000313" key="2">
    <source>
        <dbReference type="Proteomes" id="UP001281410"/>
    </source>
</evidence>
<reference evidence="1" key="1">
    <citation type="journal article" date="2023" name="Plant J.">
        <title>Genome sequences and population genomics provide insights into the demographic history, inbreeding, and mutation load of two 'living fossil' tree species of Dipteronia.</title>
        <authorList>
            <person name="Feng Y."/>
            <person name="Comes H.P."/>
            <person name="Chen J."/>
            <person name="Zhu S."/>
            <person name="Lu R."/>
            <person name="Zhang X."/>
            <person name="Li P."/>
            <person name="Qiu J."/>
            <person name="Olsen K.M."/>
            <person name="Qiu Y."/>
        </authorList>
    </citation>
    <scope>NUCLEOTIDE SEQUENCE</scope>
    <source>
        <strain evidence="1">NBL</strain>
    </source>
</reference>
<evidence type="ECO:0000313" key="1">
    <source>
        <dbReference type="EMBL" id="KAK3221509.1"/>
    </source>
</evidence>
<dbReference type="EMBL" id="JANJYJ010000003">
    <property type="protein sequence ID" value="KAK3221509.1"/>
    <property type="molecule type" value="Genomic_DNA"/>
</dbReference>
<keyword evidence="2" id="KW-1185">Reference proteome</keyword>
<proteinExistence type="predicted"/>
<protein>
    <recommendedName>
        <fullName evidence="3">Reverse transcriptase zinc-binding domain-containing protein</fullName>
    </recommendedName>
</protein>
<accession>A0AAE0APZ0</accession>
<evidence type="ECO:0008006" key="3">
    <source>
        <dbReference type="Google" id="ProtNLM"/>
    </source>
</evidence>
<dbReference type="AlphaFoldDB" id="A0AAE0APZ0"/>
<organism evidence="1 2">
    <name type="scientific">Dipteronia sinensis</name>
    <dbReference type="NCBI Taxonomy" id="43782"/>
    <lineage>
        <taxon>Eukaryota</taxon>
        <taxon>Viridiplantae</taxon>
        <taxon>Streptophyta</taxon>
        <taxon>Embryophyta</taxon>
        <taxon>Tracheophyta</taxon>
        <taxon>Spermatophyta</taxon>
        <taxon>Magnoliopsida</taxon>
        <taxon>eudicotyledons</taxon>
        <taxon>Gunneridae</taxon>
        <taxon>Pentapetalae</taxon>
        <taxon>rosids</taxon>
        <taxon>malvids</taxon>
        <taxon>Sapindales</taxon>
        <taxon>Sapindaceae</taxon>
        <taxon>Hippocastanoideae</taxon>
        <taxon>Acereae</taxon>
        <taxon>Dipteronia</taxon>
    </lineage>
</organism>
<sequence length="280" mass="32227">MGRERSVRLVGTISVFLNHVGGLDFRDLSLFNQVLLAKQVLRLLHCSNSLAAQLLKAKYCKQDDFLLAKAKLGYCYIWRSLVCGRSLLSKGLRWKVGDGNSIRIFQDRWISRPSTFKTITSDHASDLRVAALLNRNGRSWDLNKLDFHLLPIDREATLSIHVSGKGGQDCLPWHFEKKWFILCEEWVRIFVWRVCVNAIPYLANMWKRKVVPHRRKADLALFCLLTWALWENRNALFRGKKGKLPEQLVDWAMDILAEFQNTFCVLSPSLVLLAAPFAAD</sequence>
<gene>
    <name evidence="1" type="ORF">Dsin_008534</name>
</gene>
<name>A0AAE0APZ0_9ROSI</name>
<dbReference type="Proteomes" id="UP001281410">
    <property type="component" value="Unassembled WGS sequence"/>
</dbReference>